<dbReference type="Proteomes" id="UP000734271">
    <property type="component" value="Unassembled WGS sequence"/>
</dbReference>
<proteinExistence type="predicted"/>
<comment type="caution">
    <text evidence="8">The sequence shown here is derived from an EMBL/GenBank/DDBJ whole genome shotgun (WGS) entry which is preliminary data.</text>
</comment>
<feature type="transmembrane region" description="Helical" evidence="6">
    <location>
        <begin position="27"/>
        <end position="44"/>
    </location>
</feature>
<evidence type="ECO:0000256" key="1">
    <source>
        <dbReference type="ARBA" id="ARBA00004141"/>
    </source>
</evidence>
<keyword evidence="2" id="KW-0813">Transport</keyword>
<evidence type="ECO:0000313" key="9">
    <source>
        <dbReference type="Proteomes" id="UP000734271"/>
    </source>
</evidence>
<feature type="domain" description="ABC-2 type transporter transmembrane" evidence="7">
    <location>
        <begin position="28"/>
        <end position="185"/>
    </location>
</feature>
<feature type="transmembrane region" description="Helical" evidence="6">
    <location>
        <begin position="133"/>
        <end position="159"/>
    </location>
</feature>
<feature type="transmembrane region" description="Helical" evidence="6">
    <location>
        <begin position="166"/>
        <end position="185"/>
    </location>
</feature>
<dbReference type="InterPro" id="IPR050352">
    <property type="entry name" value="ABCG_transporters"/>
</dbReference>
<organism evidence="8 9">
    <name type="scientific">Anaerococcus murdochii</name>
    <dbReference type="NCBI Taxonomy" id="411577"/>
    <lineage>
        <taxon>Bacteria</taxon>
        <taxon>Bacillati</taxon>
        <taxon>Bacillota</taxon>
        <taxon>Tissierellia</taxon>
        <taxon>Tissierellales</taxon>
        <taxon>Peptoniphilaceae</taxon>
        <taxon>Anaerococcus</taxon>
    </lineage>
</organism>
<dbReference type="PANTHER" id="PTHR48041:SF139">
    <property type="entry name" value="PROTEIN SCARLET"/>
    <property type="match status" value="1"/>
</dbReference>
<keyword evidence="5 6" id="KW-0472">Membrane</keyword>
<evidence type="ECO:0000313" key="8">
    <source>
        <dbReference type="EMBL" id="MBZ2387123.1"/>
    </source>
</evidence>
<reference evidence="8 9" key="1">
    <citation type="submission" date="2021-08" db="EMBL/GenBank/DDBJ databases">
        <title>FDA dAtabase for Regulatory Grade micrObial Sequences (FDA-ARGOS): Supporting development and validation of Infectious Disease Dx tests.</title>
        <authorList>
            <person name="Sproer C."/>
            <person name="Gronow S."/>
            <person name="Severitt S."/>
            <person name="Schroder I."/>
            <person name="Tallon L."/>
            <person name="Sadzewicz L."/>
            <person name="Zhao X."/>
            <person name="Boylan J."/>
            <person name="Ott S."/>
            <person name="Bowen H."/>
            <person name="Vavikolanu K."/>
            <person name="Hazen T."/>
            <person name="Aluvathingal J."/>
            <person name="Nadendla S."/>
            <person name="Lowell S."/>
            <person name="Myers T."/>
            <person name="Yan Y."/>
            <person name="Sichtig H."/>
        </authorList>
    </citation>
    <scope>NUCLEOTIDE SEQUENCE [LARGE SCALE GENOMIC DNA]</scope>
    <source>
        <strain evidence="8 9">FDAARGOS_1460</strain>
    </source>
</reference>
<dbReference type="Pfam" id="PF01061">
    <property type="entry name" value="ABC2_membrane"/>
    <property type="match status" value="1"/>
</dbReference>
<sequence length="264" mass="29517">MNYLSKKEQIKVYYGKLIRDFKNKSKLVILLGAITTPLIVRLITGPDSFLTTSSDAGTAVFILACACLWLGIFNSITSICKERDIIKHEYREGLDIKSYIASHMIFGLLIVLIEALIITILLTIFYHQNMDNYIVILGLFISFFLIIYAANALGILISAAVKNTEIAMTVMPFVLLIQLVLAGNIKLEKLYLQAISCLMISKNGYDSILRLTGFTERPGSFHGVGKFIDYSNVSHFIVCWLMLIVLSVLCGYLAGKVLEKNINK</sequence>
<evidence type="ECO:0000256" key="6">
    <source>
        <dbReference type="SAM" id="Phobius"/>
    </source>
</evidence>
<keyword evidence="4 6" id="KW-1133">Transmembrane helix</keyword>
<comment type="subcellular location">
    <subcellularLocation>
        <location evidence="1">Membrane</location>
        <topology evidence="1">Multi-pass membrane protein</topology>
    </subcellularLocation>
</comment>
<dbReference type="EMBL" id="JAIPME010000002">
    <property type="protein sequence ID" value="MBZ2387123.1"/>
    <property type="molecule type" value="Genomic_DNA"/>
</dbReference>
<evidence type="ECO:0000256" key="3">
    <source>
        <dbReference type="ARBA" id="ARBA00022692"/>
    </source>
</evidence>
<dbReference type="InterPro" id="IPR013525">
    <property type="entry name" value="ABC2_TM"/>
</dbReference>
<keyword evidence="9" id="KW-1185">Reference proteome</keyword>
<dbReference type="RefSeq" id="WP_223420001.1">
    <property type="nucleotide sequence ID" value="NZ_JAIPME010000002.1"/>
</dbReference>
<feature type="transmembrane region" description="Helical" evidence="6">
    <location>
        <begin position="233"/>
        <end position="254"/>
    </location>
</feature>
<name>A0ABS7T004_9FIRM</name>
<evidence type="ECO:0000259" key="7">
    <source>
        <dbReference type="Pfam" id="PF01061"/>
    </source>
</evidence>
<evidence type="ECO:0000256" key="5">
    <source>
        <dbReference type="ARBA" id="ARBA00023136"/>
    </source>
</evidence>
<accession>A0ABS7T004</accession>
<evidence type="ECO:0000256" key="2">
    <source>
        <dbReference type="ARBA" id="ARBA00022448"/>
    </source>
</evidence>
<gene>
    <name evidence="8" type="ORF">K8P03_07490</name>
</gene>
<protein>
    <submittedName>
        <fullName evidence="8">ABC transporter permease</fullName>
    </submittedName>
</protein>
<feature type="transmembrane region" description="Helical" evidence="6">
    <location>
        <begin position="56"/>
        <end position="79"/>
    </location>
</feature>
<dbReference type="PANTHER" id="PTHR48041">
    <property type="entry name" value="ABC TRANSPORTER G FAMILY MEMBER 28"/>
    <property type="match status" value="1"/>
</dbReference>
<feature type="transmembrane region" description="Helical" evidence="6">
    <location>
        <begin position="100"/>
        <end position="127"/>
    </location>
</feature>
<evidence type="ECO:0000256" key="4">
    <source>
        <dbReference type="ARBA" id="ARBA00022989"/>
    </source>
</evidence>
<keyword evidence="3 6" id="KW-0812">Transmembrane</keyword>